<dbReference type="Pfam" id="PF00534">
    <property type="entry name" value="Glycos_transf_1"/>
    <property type="match status" value="1"/>
</dbReference>
<reference evidence="3 4" key="1">
    <citation type="submission" date="2014-12" db="EMBL/GenBank/DDBJ databases">
        <title>Denitrispirillum autotrophicum gen. nov., sp. nov., Denitrifying, Facultatively Autotrophic Bacteria Isolated from Rice Paddy Soil.</title>
        <authorList>
            <person name="Ishii S."/>
            <person name="Ashida N."/>
            <person name="Ohno H."/>
            <person name="Otsuka S."/>
            <person name="Yokota A."/>
            <person name="Senoo K."/>
        </authorList>
    </citation>
    <scope>NUCLEOTIDE SEQUENCE [LARGE SCALE GENOMIC DNA]</scope>
    <source>
        <strain evidence="3 4">TSA66</strain>
    </source>
</reference>
<feature type="domain" description="Glycosyltransferase subfamily 4-like N-terminal" evidence="2">
    <location>
        <begin position="8"/>
        <end position="169"/>
    </location>
</feature>
<comment type="caution">
    <text evidence="3">The sequence shown here is derived from an EMBL/GenBank/DDBJ whole genome shotgun (WGS) entry which is preliminary data.</text>
</comment>
<sequence length="370" mass="40665">MFYTAESGGVRTYLTAKGNWLARQTSIEHVVVAPSMIEAKGARFIGVPSLPIPYAKGYRMPLSCRIAAHKIQQLEPDLIEVGDPYQLAWAALRVRDRTGTPTVGFCHSDLPRLIAHRFGPAAQRLANRYMRSLYRHFDMVLAPSQTVTRQLHDMGIAQARHQPLGVDTQTFSPARRNPALRQELGLPEEARLLIYAGRFTREKRLPLLLDAVRRLGDPYHLVMVGSGGTLPSASRVTYLPFQPDAAALAGLIASCDMLVHPGDQETFGLIVLEAMACGIPVVGADAGGISELIDDSTGVLVRPGSASALAEGIRHLYERDIDAMGRNARRRTVAQYDWSRIVPQLMHHYASLFAAHRHVEFGVGSSYAPD</sequence>
<keyword evidence="4" id="KW-1185">Reference proteome</keyword>
<dbReference type="InterPro" id="IPR028098">
    <property type="entry name" value="Glyco_trans_4-like_N"/>
</dbReference>
<dbReference type="PANTHER" id="PTHR45947:SF3">
    <property type="entry name" value="SULFOQUINOVOSYL TRANSFERASE SQD2"/>
    <property type="match status" value="1"/>
</dbReference>
<dbReference type="RefSeq" id="WP_040042269.1">
    <property type="nucleotide sequence ID" value="NZ_JWJG01000028.1"/>
</dbReference>
<evidence type="ECO:0000313" key="3">
    <source>
        <dbReference type="EMBL" id="KIF83532.1"/>
    </source>
</evidence>
<dbReference type="Pfam" id="PF13439">
    <property type="entry name" value="Glyco_transf_4"/>
    <property type="match status" value="1"/>
</dbReference>
<dbReference type="EMBL" id="JWJG01000028">
    <property type="protein sequence ID" value="KIF83532.1"/>
    <property type="molecule type" value="Genomic_DNA"/>
</dbReference>
<proteinExistence type="predicted"/>
<dbReference type="PANTHER" id="PTHR45947">
    <property type="entry name" value="SULFOQUINOVOSYL TRANSFERASE SQD2"/>
    <property type="match status" value="1"/>
</dbReference>
<dbReference type="InterPro" id="IPR050194">
    <property type="entry name" value="Glycosyltransferase_grp1"/>
</dbReference>
<dbReference type="GO" id="GO:0016757">
    <property type="term" value="F:glycosyltransferase activity"/>
    <property type="evidence" value="ECO:0007669"/>
    <property type="project" value="InterPro"/>
</dbReference>
<dbReference type="Proteomes" id="UP000031572">
    <property type="component" value="Unassembled WGS sequence"/>
</dbReference>
<gene>
    <name evidence="3" type="ORF">TSA66_06360</name>
</gene>
<dbReference type="STRING" id="709839.TSA66_06360"/>
<evidence type="ECO:0000313" key="4">
    <source>
        <dbReference type="Proteomes" id="UP000031572"/>
    </source>
</evidence>
<dbReference type="Gene3D" id="3.40.50.2000">
    <property type="entry name" value="Glycogen Phosphorylase B"/>
    <property type="match status" value="2"/>
</dbReference>
<evidence type="ECO:0000259" key="1">
    <source>
        <dbReference type="Pfam" id="PF00534"/>
    </source>
</evidence>
<dbReference type="AlphaFoldDB" id="A0A0C1YS45"/>
<protein>
    <submittedName>
        <fullName evidence="3">Uncharacterized protein</fullName>
    </submittedName>
</protein>
<evidence type="ECO:0000259" key="2">
    <source>
        <dbReference type="Pfam" id="PF13439"/>
    </source>
</evidence>
<dbReference type="InterPro" id="IPR001296">
    <property type="entry name" value="Glyco_trans_1"/>
</dbReference>
<dbReference type="CDD" id="cd03814">
    <property type="entry name" value="GT4-like"/>
    <property type="match status" value="1"/>
</dbReference>
<name>A0A0C1YS45_9BURK</name>
<organism evidence="3 4">
    <name type="scientific">Noviherbaspirillum autotrophicum</name>
    <dbReference type="NCBI Taxonomy" id="709839"/>
    <lineage>
        <taxon>Bacteria</taxon>
        <taxon>Pseudomonadati</taxon>
        <taxon>Pseudomonadota</taxon>
        <taxon>Betaproteobacteria</taxon>
        <taxon>Burkholderiales</taxon>
        <taxon>Oxalobacteraceae</taxon>
        <taxon>Noviherbaspirillum</taxon>
    </lineage>
</organism>
<dbReference type="SUPFAM" id="SSF53756">
    <property type="entry name" value="UDP-Glycosyltransferase/glycogen phosphorylase"/>
    <property type="match status" value="1"/>
</dbReference>
<feature type="domain" description="Glycosyl transferase family 1" evidence="1">
    <location>
        <begin position="179"/>
        <end position="329"/>
    </location>
</feature>
<accession>A0A0C1YS45</accession>